<comment type="caution">
    <text evidence="2">The sequence shown here is derived from an EMBL/GenBank/DDBJ whole genome shotgun (WGS) entry which is preliminary data.</text>
</comment>
<organism evidence="2 3">
    <name type="scientific">Eruca vesicaria subsp. sativa</name>
    <name type="common">Garden rocket</name>
    <name type="synonym">Eruca sativa</name>
    <dbReference type="NCBI Taxonomy" id="29727"/>
    <lineage>
        <taxon>Eukaryota</taxon>
        <taxon>Viridiplantae</taxon>
        <taxon>Streptophyta</taxon>
        <taxon>Embryophyta</taxon>
        <taxon>Tracheophyta</taxon>
        <taxon>Spermatophyta</taxon>
        <taxon>Magnoliopsida</taxon>
        <taxon>eudicotyledons</taxon>
        <taxon>Gunneridae</taxon>
        <taxon>Pentapetalae</taxon>
        <taxon>rosids</taxon>
        <taxon>malvids</taxon>
        <taxon>Brassicales</taxon>
        <taxon>Brassicaceae</taxon>
        <taxon>Brassiceae</taxon>
        <taxon>Eruca</taxon>
    </lineage>
</organism>
<sequence length="81" mass="9252">MANFPALSIVFLLEVQTIIALSADNNLTAGEWSILFQHADFLGVPINPNCIPPHMVGLWRVNNRRNFKRNQWIHGSDYYAI</sequence>
<dbReference type="EMBL" id="CAKOAT010930708">
    <property type="protein sequence ID" value="CAH8391002.1"/>
    <property type="molecule type" value="Genomic_DNA"/>
</dbReference>
<evidence type="ECO:0008006" key="4">
    <source>
        <dbReference type="Google" id="ProtNLM"/>
    </source>
</evidence>
<gene>
    <name evidence="2" type="ORF">ERUC_LOCUS43485</name>
</gene>
<feature type="chain" id="PRO_5044872539" description="Secreted protein" evidence="1">
    <location>
        <begin position="21"/>
        <end position="81"/>
    </location>
</feature>
<keyword evidence="1" id="KW-0732">Signal</keyword>
<dbReference type="Proteomes" id="UP001642260">
    <property type="component" value="Unassembled WGS sequence"/>
</dbReference>
<proteinExistence type="predicted"/>
<name>A0ABC8M422_ERUVS</name>
<keyword evidence="3" id="KW-1185">Reference proteome</keyword>
<evidence type="ECO:0000313" key="3">
    <source>
        <dbReference type="Proteomes" id="UP001642260"/>
    </source>
</evidence>
<dbReference type="AlphaFoldDB" id="A0ABC8M422"/>
<evidence type="ECO:0000313" key="2">
    <source>
        <dbReference type="EMBL" id="CAH8391002.1"/>
    </source>
</evidence>
<feature type="signal peptide" evidence="1">
    <location>
        <begin position="1"/>
        <end position="20"/>
    </location>
</feature>
<reference evidence="2 3" key="1">
    <citation type="submission" date="2022-03" db="EMBL/GenBank/DDBJ databases">
        <authorList>
            <person name="Macdonald S."/>
            <person name="Ahmed S."/>
            <person name="Newling K."/>
        </authorList>
    </citation>
    <scope>NUCLEOTIDE SEQUENCE [LARGE SCALE GENOMIC DNA]</scope>
</reference>
<protein>
    <recommendedName>
        <fullName evidence="4">Secreted protein</fullName>
    </recommendedName>
</protein>
<accession>A0ABC8M422</accession>
<evidence type="ECO:0000256" key="1">
    <source>
        <dbReference type="SAM" id="SignalP"/>
    </source>
</evidence>